<evidence type="ECO:0000313" key="3">
    <source>
        <dbReference type="Proteomes" id="UP000008841"/>
    </source>
</evidence>
<protein>
    <submittedName>
        <fullName evidence="2">Lytic transglycosylase catalytic</fullName>
    </submittedName>
</protein>
<organism evidence="2 3">
    <name type="scientific">Chlorobium limicola (strain DSM 245 / NBRC 103803 / 6330)</name>
    <dbReference type="NCBI Taxonomy" id="290315"/>
    <lineage>
        <taxon>Bacteria</taxon>
        <taxon>Pseudomonadati</taxon>
        <taxon>Chlorobiota</taxon>
        <taxon>Chlorobiia</taxon>
        <taxon>Chlorobiales</taxon>
        <taxon>Chlorobiaceae</taxon>
        <taxon>Chlorobium/Pelodictyon group</taxon>
        <taxon>Chlorobium</taxon>
    </lineage>
</organism>
<dbReference type="Pfam" id="PF11860">
    <property type="entry name" value="Muramidase"/>
    <property type="match status" value="1"/>
</dbReference>
<dbReference type="InterPro" id="IPR024408">
    <property type="entry name" value="Muramidase"/>
</dbReference>
<reference evidence="2 3" key="1">
    <citation type="submission" date="2008-05" db="EMBL/GenBank/DDBJ databases">
        <title>Complete sequence of Chlorobium limicola DSM 245.</title>
        <authorList>
            <consortium name="US DOE Joint Genome Institute"/>
            <person name="Lucas S."/>
            <person name="Copeland A."/>
            <person name="Lapidus A."/>
            <person name="Glavina del Rio T."/>
            <person name="Dalin E."/>
            <person name="Tice H."/>
            <person name="Bruce D."/>
            <person name="Goodwin L."/>
            <person name="Pitluck S."/>
            <person name="Schmutz J."/>
            <person name="Larimer F."/>
            <person name="Land M."/>
            <person name="Hauser L."/>
            <person name="Kyrpides N."/>
            <person name="Ovchinnikova G."/>
            <person name="Zhao F."/>
            <person name="Li T."/>
            <person name="Liu Z."/>
            <person name="Overmann J."/>
            <person name="Bryant D.A."/>
            <person name="Richardson P."/>
        </authorList>
    </citation>
    <scope>NUCLEOTIDE SEQUENCE [LARGE SCALE GENOMIC DNA]</scope>
    <source>
        <strain evidence="3">DSM 245 / NBRC 103803 / 6330</strain>
    </source>
</reference>
<evidence type="ECO:0000259" key="1">
    <source>
        <dbReference type="Pfam" id="PF11860"/>
    </source>
</evidence>
<dbReference type="HOGENOM" id="CLU_057859_1_0_10"/>
<accession>B3EHB2</accession>
<dbReference type="KEGG" id="cli:Clim_2250"/>
<proteinExistence type="predicted"/>
<dbReference type="Proteomes" id="UP000008841">
    <property type="component" value="Chromosome"/>
</dbReference>
<gene>
    <name evidence="2" type="ordered locus">Clim_2250</name>
</gene>
<feature type="domain" description="N-acetylmuramidase" evidence="1">
    <location>
        <begin position="121"/>
        <end position="292"/>
    </location>
</feature>
<sequence length="294" mass="33206">MKDIIKLAQELLRRCGLYSGVIDGIAGPETLKAVISAIGKKYELTSSPKRTEQYLVMFLQDYALSCGIDPGPVDGWYGQKTAAAVRQIRQNMGEQEHDDTDKLLDEADFDKAAAMSGIEKALIKTVTAVESRGRGFLANGEPVLLFEGHVFWKHLQQKGINPVDAARRLPEGVLYPSWRSKWYVGGEGEYKRLEAAKKIDEEAALKSASYGLFQLMGFNHKSCGYADVRSFFEDMRRHERHQLIAAMRFLQATLLDKPLKMHDWVKFAKGYNGSGFAKNSYHIKLEKAYQRYAQ</sequence>
<dbReference type="STRING" id="290315.Clim_2250"/>
<evidence type="ECO:0000313" key="2">
    <source>
        <dbReference type="EMBL" id="ACD91274.1"/>
    </source>
</evidence>
<dbReference type="eggNOG" id="COG3409">
    <property type="taxonomic scope" value="Bacteria"/>
</dbReference>
<dbReference type="AlphaFoldDB" id="B3EHB2"/>
<dbReference type="OrthoDB" id="1523598at2"/>
<dbReference type="RefSeq" id="WP_012467141.1">
    <property type="nucleotide sequence ID" value="NC_010803.1"/>
</dbReference>
<name>B3EHB2_CHLL2</name>
<dbReference type="EMBL" id="CP001097">
    <property type="protein sequence ID" value="ACD91274.1"/>
    <property type="molecule type" value="Genomic_DNA"/>
</dbReference>